<dbReference type="GO" id="GO:0007608">
    <property type="term" value="P:sensory perception of smell"/>
    <property type="evidence" value="ECO:0007669"/>
    <property type="project" value="TreeGrafter"/>
</dbReference>
<feature type="chain" id="PRO_5013386111" evidence="5">
    <location>
        <begin position="18"/>
        <end position="133"/>
    </location>
</feature>
<dbReference type="InterPro" id="IPR006170">
    <property type="entry name" value="PBP/GOBP"/>
</dbReference>
<keyword evidence="3" id="KW-0964">Secreted</keyword>
<dbReference type="SUPFAM" id="SSF47565">
    <property type="entry name" value="Insect pheromone/odorant-binding proteins"/>
    <property type="match status" value="1"/>
</dbReference>
<proteinExistence type="evidence at transcript level"/>
<evidence type="ECO:0000256" key="1">
    <source>
        <dbReference type="ARBA" id="ARBA00004613"/>
    </source>
</evidence>
<dbReference type="FunFam" id="1.10.238.20:FF:000001">
    <property type="entry name" value="General odorant-binding protein lush"/>
    <property type="match status" value="1"/>
</dbReference>
<dbReference type="GO" id="GO:0005549">
    <property type="term" value="F:odorant binding"/>
    <property type="evidence" value="ECO:0007669"/>
    <property type="project" value="InterPro"/>
</dbReference>
<evidence type="ECO:0000313" key="6">
    <source>
        <dbReference type="EMBL" id="AQN78382.1"/>
    </source>
</evidence>
<evidence type="ECO:0000256" key="5">
    <source>
        <dbReference type="SAM" id="SignalP"/>
    </source>
</evidence>
<dbReference type="GO" id="GO:0005615">
    <property type="term" value="C:extracellular space"/>
    <property type="evidence" value="ECO:0007669"/>
    <property type="project" value="TreeGrafter"/>
</dbReference>
<accession>A0A1S5VFG9</accession>
<comment type="subcellular location">
    <subcellularLocation>
        <location evidence="1">Secreted</location>
    </subcellularLocation>
</comment>
<comment type="similarity">
    <text evidence="2">Belongs to the PBP/GOBP family.</text>
</comment>
<reference evidence="6" key="1">
    <citation type="journal article" date="2017" name="Comp. Biochem. Physiol. Part D Genomics Proteomics">
        <title>Candidate chemosensory genes identified in the endoparasitoid Meteorus pulchricornis (Hymenoptera: Braconidae) by antennal transcriptome analysis.</title>
        <authorList>
            <person name="Sheng S."/>
            <person name="Liao C.W."/>
            <person name="Zheng Y."/>
            <person name="Zhou Y."/>
            <person name="Xu Y."/>
            <person name="Song W.M."/>
            <person name="He P."/>
            <person name="Zhang J."/>
            <person name="Wu F.A."/>
        </authorList>
    </citation>
    <scope>NUCLEOTIDE SEQUENCE</scope>
    <source>
        <strain evidence="6">Zhenjiang</strain>
    </source>
</reference>
<feature type="signal peptide" evidence="5">
    <location>
        <begin position="1"/>
        <end position="17"/>
    </location>
</feature>
<dbReference type="EMBL" id="KY445447">
    <property type="protein sequence ID" value="AQN78382.1"/>
    <property type="molecule type" value="mRNA"/>
</dbReference>
<evidence type="ECO:0000256" key="2">
    <source>
        <dbReference type="ARBA" id="ARBA00008098"/>
    </source>
</evidence>
<evidence type="ECO:0000256" key="4">
    <source>
        <dbReference type="ARBA" id="ARBA00022729"/>
    </source>
</evidence>
<dbReference type="SMART" id="SM00708">
    <property type="entry name" value="PhBP"/>
    <property type="match status" value="1"/>
</dbReference>
<name>A0A1S5VFG9_9HYME</name>
<keyword evidence="4 5" id="KW-0732">Signal</keyword>
<sequence>MKTIAVVFAVCIVGALGNLTEEHKAKLREHRDKCIRETKVDRTLVDKAHGGQWQEGDEKLQCFAACLLKKLGMMAEDGKLNEEVSLAKMTLDVGAEVAREIWDNCKDKTGANTCAKGFELMKCYTSKKTLLLA</sequence>
<evidence type="ECO:0000256" key="3">
    <source>
        <dbReference type="ARBA" id="ARBA00022525"/>
    </source>
</evidence>
<dbReference type="PANTHER" id="PTHR11857">
    <property type="entry name" value="ODORANT BINDING PROTEIN-RELATED"/>
    <property type="match status" value="1"/>
</dbReference>
<dbReference type="Gene3D" id="1.10.238.20">
    <property type="entry name" value="Pheromone/general odorant binding protein domain"/>
    <property type="match status" value="1"/>
</dbReference>
<dbReference type="AlphaFoldDB" id="A0A1S5VFG9"/>
<organism evidence="6">
    <name type="scientific">Meteorus pulchricornis</name>
    <dbReference type="NCBI Taxonomy" id="51522"/>
    <lineage>
        <taxon>Eukaryota</taxon>
        <taxon>Metazoa</taxon>
        <taxon>Ecdysozoa</taxon>
        <taxon>Arthropoda</taxon>
        <taxon>Hexapoda</taxon>
        <taxon>Insecta</taxon>
        <taxon>Pterygota</taxon>
        <taxon>Neoptera</taxon>
        <taxon>Endopterygota</taxon>
        <taxon>Hymenoptera</taxon>
        <taxon>Apocrita</taxon>
        <taxon>Ichneumonoidea</taxon>
        <taxon>Braconidae</taxon>
        <taxon>Meteorinae</taxon>
        <taxon>Meteorus</taxon>
    </lineage>
</organism>
<dbReference type="InterPro" id="IPR036728">
    <property type="entry name" value="PBP_GOBP_sf"/>
</dbReference>
<dbReference type="CDD" id="cd23992">
    <property type="entry name" value="PBP_GOBP"/>
    <property type="match status" value="1"/>
</dbReference>
<protein>
    <submittedName>
        <fullName evidence="6">Odorant-binding protein 4</fullName>
    </submittedName>
</protein>
<dbReference type="PANTHER" id="PTHR11857:SF43">
    <property type="entry name" value="GEO07291P1-RELATED"/>
    <property type="match status" value="1"/>
</dbReference>
<dbReference type="Pfam" id="PF01395">
    <property type="entry name" value="PBP_GOBP"/>
    <property type="match status" value="1"/>
</dbReference>